<organism evidence="2 3">
    <name type="scientific">Fimbriimonas ginsengisoli Gsoil 348</name>
    <dbReference type="NCBI Taxonomy" id="661478"/>
    <lineage>
        <taxon>Bacteria</taxon>
        <taxon>Bacillati</taxon>
        <taxon>Armatimonadota</taxon>
        <taxon>Fimbriimonadia</taxon>
        <taxon>Fimbriimonadales</taxon>
        <taxon>Fimbriimonadaceae</taxon>
        <taxon>Fimbriimonas</taxon>
    </lineage>
</organism>
<feature type="transmembrane region" description="Helical" evidence="1">
    <location>
        <begin position="125"/>
        <end position="145"/>
    </location>
</feature>
<dbReference type="eggNOG" id="COG3119">
    <property type="taxonomic scope" value="Bacteria"/>
</dbReference>
<reference evidence="2 3" key="1">
    <citation type="journal article" date="2014" name="PLoS ONE">
        <title>The first complete genome sequence of the class fimbriimonadia in the phylum armatimonadetes.</title>
        <authorList>
            <person name="Hu Z.Y."/>
            <person name="Wang Y.Z."/>
            <person name="Im W.T."/>
            <person name="Wang S.Y."/>
            <person name="Zhao G.P."/>
            <person name="Zheng H.J."/>
            <person name="Quan Z.X."/>
        </authorList>
    </citation>
    <scope>NUCLEOTIDE SEQUENCE [LARGE SCALE GENOMIC DNA]</scope>
    <source>
        <strain evidence="2">Gsoil 348</strain>
    </source>
</reference>
<accession>A0A068NKM6</accession>
<dbReference type="EMBL" id="CP007139">
    <property type="protein sequence ID" value="AIE83987.1"/>
    <property type="molecule type" value="Genomic_DNA"/>
</dbReference>
<dbReference type="KEGG" id="fgi:OP10G_0619"/>
<protein>
    <submittedName>
        <fullName evidence="2">Putative Sulfatase</fullName>
    </submittedName>
</protein>
<dbReference type="AlphaFoldDB" id="A0A068NKM6"/>
<evidence type="ECO:0000256" key="1">
    <source>
        <dbReference type="SAM" id="Phobius"/>
    </source>
</evidence>
<name>A0A068NKM6_FIMGI</name>
<evidence type="ECO:0000313" key="3">
    <source>
        <dbReference type="Proteomes" id="UP000027982"/>
    </source>
</evidence>
<feature type="transmembrane region" description="Helical" evidence="1">
    <location>
        <begin position="12"/>
        <end position="31"/>
    </location>
</feature>
<dbReference type="Gene3D" id="3.40.720.10">
    <property type="entry name" value="Alkaline Phosphatase, subunit A"/>
    <property type="match status" value="1"/>
</dbReference>
<evidence type="ECO:0000313" key="2">
    <source>
        <dbReference type="EMBL" id="AIE83987.1"/>
    </source>
</evidence>
<keyword evidence="1" id="KW-0812">Transmembrane</keyword>
<sequence>MKLRRPFHPLLFAAYPVLSLYAANTALFPAADLARPLAAMLAATLLLWAILGAILRDAARAAAGASVAAIGFFSYGPICDFVGNPNYGRRVTDQWTLSIWALIWLVLIVAVCWKWRRTANLTQGMNIAGAVLVAIPAFTIGLAWAKGSQVPAAAIQGVRYDGPRPDLFYIILDGYGRSDVLRHDVGLDNSEFIDGLRRRGFYVADKSHSNYCQTELSITSSLNMSYLPGLIPGLSPDQKDRGVLDSRIDQSRLSLQMRALGYGYISVVTGFPAIHPHSADLIISPTSGGSLFESALWDRTPLPVSGITESQYESRRKGLISALQTVGDLGKPASRPRFVFAHILAPHPPFVLGPNGESVRPKGGFAIVDGSHFFQHGGTPEEYAKGYAGQAQAIGRLVLKAIDDLLRNARVPPIIVIQGDHGPKLHLDQERLDKTDVNEVFPILNAYYVPPKIREKLYPTITPVNTFRTILREQFGQSLPNLADRSFYSSWTWPFRFNEVTERLK</sequence>
<gene>
    <name evidence="2" type="ORF">OP10G_0619</name>
</gene>
<dbReference type="RefSeq" id="WP_038472416.1">
    <property type="nucleotide sequence ID" value="NZ_CP007139.1"/>
</dbReference>
<keyword evidence="1" id="KW-1133">Transmembrane helix</keyword>
<dbReference type="STRING" id="661478.OP10G_0619"/>
<keyword evidence="3" id="KW-1185">Reference proteome</keyword>
<feature type="transmembrane region" description="Helical" evidence="1">
    <location>
        <begin position="37"/>
        <end position="55"/>
    </location>
</feature>
<proteinExistence type="predicted"/>
<feature type="transmembrane region" description="Helical" evidence="1">
    <location>
        <begin position="95"/>
        <end position="113"/>
    </location>
</feature>
<dbReference type="InterPro" id="IPR017850">
    <property type="entry name" value="Alkaline_phosphatase_core_sf"/>
</dbReference>
<keyword evidence="1" id="KW-0472">Membrane</keyword>
<feature type="transmembrane region" description="Helical" evidence="1">
    <location>
        <begin position="62"/>
        <end position="83"/>
    </location>
</feature>
<dbReference type="OrthoDB" id="681113at2"/>
<dbReference type="Proteomes" id="UP000027982">
    <property type="component" value="Chromosome"/>
</dbReference>
<dbReference type="HOGENOM" id="CLU_541729_0_0_0"/>